<dbReference type="InterPro" id="IPR011029">
    <property type="entry name" value="DEATH-like_dom_sf"/>
</dbReference>
<dbReference type="SUPFAM" id="SSF52047">
    <property type="entry name" value="RNI-like"/>
    <property type="match status" value="1"/>
</dbReference>
<keyword evidence="4" id="KW-0067">ATP-binding</keyword>
<dbReference type="SMART" id="SM01289">
    <property type="entry name" value="PYRIN"/>
    <property type="match status" value="1"/>
</dbReference>
<dbReference type="InterPro" id="IPR013320">
    <property type="entry name" value="ConA-like_dom_sf"/>
</dbReference>
<dbReference type="AlphaFoldDB" id="A0A315VUV1"/>
<evidence type="ECO:0000256" key="4">
    <source>
        <dbReference type="ARBA" id="ARBA00022840"/>
    </source>
</evidence>
<dbReference type="SUPFAM" id="SSF49899">
    <property type="entry name" value="Concanavalin A-like lectins/glucanases"/>
    <property type="match status" value="1"/>
</dbReference>
<keyword evidence="3" id="KW-0547">Nucleotide-binding</keyword>
<feature type="compositionally biased region" description="Polar residues" evidence="5">
    <location>
        <begin position="119"/>
        <end position="130"/>
    </location>
</feature>
<feature type="compositionally biased region" description="Polar residues" evidence="5">
    <location>
        <begin position="163"/>
        <end position="172"/>
    </location>
</feature>
<dbReference type="InterPro" id="IPR032675">
    <property type="entry name" value="LRR_dom_sf"/>
</dbReference>
<dbReference type="InterPro" id="IPR004020">
    <property type="entry name" value="DAPIN"/>
</dbReference>
<gene>
    <name evidence="8" type="ORF">CCH79_00019230</name>
</gene>
<feature type="domain" description="Pyrin" evidence="6">
    <location>
        <begin position="7"/>
        <end position="89"/>
    </location>
</feature>
<dbReference type="InterPro" id="IPR001611">
    <property type="entry name" value="Leu-rich_rpt"/>
</dbReference>
<dbReference type="Pfam" id="PF17776">
    <property type="entry name" value="NLRC4_HD2"/>
    <property type="match status" value="1"/>
</dbReference>
<comment type="caution">
    <text evidence="8">The sequence shown here is derived from an EMBL/GenBank/DDBJ whole genome shotgun (WGS) entry which is preliminary data.</text>
</comment>
<dbReference type="PROSITE" id="PS50837">
    <property type="entry name" value="NACHT"/>
    <property type="match status" value="1"/>
</dbReference>
<evidence type="ECO:0000313" key="9">
    <source>
        <dbReference type="Proteomes" id="UP000250572"/>
    </source>
</evidence>
<dbReference type="STRING" id="33528.ENSGAFP00000025379"/>
<evidence type="ECO:0000259" key="7">
    <source>
        <dbReference type="PROSITE" id="PS50837"/>
    </source>
</evidence>
<proteinExistence type="predicted"/>
<dbReference type="GO" id="GO:0005524">
    <property type="term" value="F:ATP binding"/>
    <property type="evidence" value="ECO:0007669"/>
    <property type="project" value="UniProtKB-KW"/>
</dbReference>
<evidence type="ECO:0000259" key="6">
    <source>
        <dbReference type="PROSITE" id="PS50824"/>
    </source>
</evidence>
<dbReference type="Gene3D" id="3.40.50.300">
    <property type="entry name" value="P-loop containing nucleotide triphosphate hydrolases"/>
    <property type="match status" value="1"/>
</dbReference>
<evidence type="ECO:0000256" key="1">
    <source>
        <dbReference type="ARBA" id="ARBA00022614"/>
    </source>
</evidence>
<protein>
    <recommendedName>
        <fullName evidence="10">B30.2/SPRY domain-containing protein</fullName>
    </recommendedName>
</protein>
<dbReference type="InterPro" id="IPR027417">
    <property type="entry name" value="P-loop_NTPase"/>
</dbReference>
<evidence type="ECO:0000256" key="3">
    <source>
        <dbReference type="ARBA" id="ARBA00022741"/>
    </source>
</evidence>
<dbReference type="InterPro" id="IPR051261">
    <property type="entry name" value="NLR"/>
</dbReference>
<reference evidence="8 9" key="1">
    <citation type="journal article" date="2018" name="G3 (Bethesda)">
        <title>A High-Quality Reference Genome for the Invasive Mosquitofish Gambusia affinis Using a Chicago Library.</title>
        <authorList>
            <person name="Hoffberg S.L."/>
            <person name="Troendle N.J."/>
            <person name="Glenn T.C."/>
            <person name="Mahmud O."/>
            <person name="Louha S."/>
            <person name="Chalopin D."/>
            <person name="Bennetzen J.L."/>
            <person name="Mauricio R."/>
        </authorList>
    </citation>
    <scope>NUCLEOTIDE SEQUENCE [LARGE SCALE GENOMIC DNA]</scope>
    <source>
        <strain evidence="8">NE01/NJP1002.9</strain>
        <tissue evidence="8">Muscle</tissue>
    </source>
</reference>
<evidence type="ECO:0008006" key="10">
    <source>
        <dbReference type="Google" id="ProtNLM"/>
    </source>
</evidence>
<organism evidence="8 9">
    <name type="scientific">Gambusia affinis</name>
    <name type="common">Western mosquitofish</name>
    <name type="synonym">Heterandria affinis</name>
    <dbReference type="NCBI Taxonomy" id="33528"/>
    <lineage>
        <taxon>Eukaryota</taxon>
        <taxon>Metazoa</taxon>
        <taxon>Chordata</taxon>
        <taxon>Craniata</taxon>
        <taxon>Vertebrata</taxon>
        <taxon>Euteleostomi</taxon>
        <taxon>Actinopterygii</taxon>
        <taxon>Neopterygii</taxon>
        <taxon>Teleostei</taxon>
        <taxon>Neoteleostei</taxon>
        <taxon>Acanthomorphata</taxon>
        <taxon>Ovalentaria</taxon>
        <taxon>Atherinomorphae</taxon>
        <taxon>Cyprinodontiformes</taxon>
        <taxon>Poeciliidae</taxon>
        <taxon>Poeciliinae</taxon>
        <taxon>Gambusia</taxon>
    </lineage>
</organism>
<dbReference type="CDD" id="cd08321">
    <property type="entry name" value="Pyrin_ASC-like"/>
    <property type="match status" value="1"/>
</dbReference>
<name>A0A315VUV1_GAMAF</name>
<dbReference type="InterPro" id="IPR007111">
    <property type="entry name" value="NACHT_NTPase"/>
</dbReference>
<dbReference type="Gene3D" id="3.80.10.10">
    <property type="entry name" value="Ribonuclease Inhibitor"/>
    <property type="match status" value="1"/>
</dbReference>
<feature type="region of interest" description="Disordered" evidence="5">
    <location>
        <begin position="119"/>
        <end position="173"/>
    </location>
</feature>
<keyword evidence="1" id="KW-0433">Leucine-rich repeat</keyword>
<dbReference type="PROSITE" id="PS50824">
    <property type="entry name" value="DAPIN"/>
    <property type="match status" value="1"/>
</dbReference>
<dbReference type="InterPro" id="IPR003877">
    <property type="entry name" value="SPRY_dom"/>
</dbReference>
<dbReference type="EMBL" id="NHOQ01001148">
    <property type="protein sequence ID" value="PWA26982.1"/>
    <property type="molecule type" value="Genomic_DNA"/>
</dbReference>
<dbReference type="Gene3D" id="1.10.533.10">
    <property type="entry name" value="Death Domain, Fas"/>
    <property type="match status" value="1"/>
</dbReference>
<keyword evidence="9" id="KW-1185">Reference proteome</keyword>
<evidence type="ECO:0000256" key="2">
    <source>
        <dbReference type="ARBA" id="ARBA00022737"/>
    </source>
</evidence>
<dbReference type="Pfam" id="PF05729">
    <property type="entry name" value="NACHT"/>
    <property type="match status" value="1"/>
</dbReference>
<sequence>MAGAIELLESLEDLGDREFKKFKWYLQQAEFLKTIPSIPKYQLESSDREDTVDLMVQTYSRQCVEVARMVLRRMKRNDLAEKLSNAASQASWEVSPTETCSHEVIVGNERVEVLPKNMLASNGAGNQPTESTEEQPLYSPDPPSAEPSDETVPAKSGAAEGLKNSSPNNLFSPVSVEVSSDKENGEDTFLNPSDVLSMAKQPEGVKMSALPCAQTTSSPAVLQSNLQNMFISVKDDWLEKHDEETLCYMHPELFITDERGQHEVTGSETETSKSVNVSNMFQHLSRRGKSSRTVVTKGCAGIGKSFLVQEFMLDWAEKRFNQEFHLVFPFDARRLCLWRGERFTLAELIHTVVPGMPSSGITEETLSAIFTDLQNGRETSCDSSEFKLLFIIDGLDQNRFLEFDFISGTNKSNIRKSSRVEVLLTKLILKKLLPAAYLWITTRSEAASQIPPECVDMVTELRGFSDLQKEQYFRKRFRDEPWATEIISYIKTLKIIHFMCRIPLLCWISAVVLENLWETRERGALPSTLTEMFIEFLVVQINHMKEKYDTRKCIMCIKSLAKLAFKQLLRDNTISTEEDLRSCGLIMTSKCCEWIKDIFRTFSGKTSDNHQKIIFYFTQSSIQNFLAAVHVIISLVSNNKNVMLDSWMTVENCLPCFTRTSTTKLHKTALKRTLKSPNGRLLLFLRFIMGLSLQTNQFLLHDLLAPTRSTSWSNQKIIKYMKKKLSESTSPETIIVMFLCLNELRDDSVVEEIQKFLRSQRLSMDKLSPDQWSFLILVLMSSEKHLDEFDLSKYSLSEEVLLQLMPVLEASRKALLTGCRLSERSLEALSLVLSSHSSNLKELDLSNSDLQDSGVKLLSVGLQSPNCKLESLRLTGCRLSERSLEALSLVLSSHSSNLKELDLSNSDLQDSGVKLLSVGLQSPNCKLESLRMSNCLIAAAGCDFLASALNTNPSHLRELDLSHNNPGESGKEQLVAGLENPTWRLQTLMLDHCGEPRLQTDIRKYTCKLELDSNTINQNLKLSKSRRKVLCKHALPSRCYWEVKWEGLVDVAVSYRGISRKGNDSECLFGRNDKSWTLTCFFNQFAVFHSKEKKEICFPSHVCDRIAVYVDHPAGILSYYVVSFDTLIHLHTFHTTFTEPLYAGFGCDRDRNLDWFKIRSSVSICSPLVDKSVKAAAEQK</sequence>
<accession>A0A315VUV1</accession>
<evidence type="ECO:0000313" key="8">
    <source>
        <dbReference type="EMBL" id="PWA26982.1"/>
    </source>
</evidence>
<dbReference type="Pfam" id="PF13516">
    <property type="entry name" value="LRR_6"/>
    <property type="match status" value="3"/>
</dbReference>
<dbReference type="SUPFAM" id="SSF47986">
    <property type="entry name" value="DEATH domain"/>
    <property type="match status" value="1"/>
</dbReference>
<dbReference type="InterPro" id="IPR041267">
    <property type="entry name" value="NLRP_HD2"/>
</dbReference>
<dbReference type="PANTHER" id="PTHR24106">
    <property type="entry name" value="NACHT, LRR AND CARD DOMAINS-CONTAINING"/>
    <property type="match status" value="1"/>
</dbReference>
<evidence type="ECO:0000256" key="5">
    <source>
        <dbReference type="SAM" id="MobiDB-lite"/>
    </source>
</evidence>
<dbReference type="SMART" id="SM00368">
    <property type="entry name" value="LRR_RI"/>
    <property type="match status" value="5"/>
</dbReference>
<dbReference type="Gene3D" id="2.60.120.920">
    <property type="match status" value="1"/>
</dbReference>
<dbReference type="InterPro" id="IPR043136">
    <property type="entry name" value="B30.2/SPRY_sf"/>
</dbReference>
<dbReference type="Pfam" id="PF02758">
    <property type="entry name" value="PYRIN"/>
    <property type="match status" value="1"/>
</dbReference>
<dbReference type="Pfam" id="PF00622">
    <property type="entry name" value="SPRY"/>
    <property type="match status" value="1"/>
</dbReference>
<keyword evidence="2" id="KW-0677">Repeat</keyword>
<dbReference type="SMART" id="SM00449">
    <property type="entry name" value="SPRY"/>
    <property type="match status" value="1"/>
</dbReference>
<feature type="domain" description="NACHT" evidence="7">
    <location>
        <begin position="292"/>
        <end position="446"/>
    </location>
</feature>
<dbReference type="Proteomes" id="UP000250572">
    <property type="component" value="Unassembled WGS sequence"/>
</dbReference>